<dbReference type="UniPathway" id="UPA00148">
    <property type="reaction ID" value="UER00238"/>
</dbReference>
<dbReference type="AlphaFoldDB" id="C7M3A4"/>
<evidence type="ECO:0000256" key="18">
    <source>
        <dbReference type="ARBA" id="ARBA00049504"/>
    </source>
</evidence>
<evidence type="ECO:0000256" key="11">
    <source>
        <dbReference type="ARBA" id="ARBA00022842"/>
    </source>
</evidence>
<sequence length="242" mass="23864">MKLVRSLAGGLGFLTIWPFAAPVSAESVLGFPLAGVLVGLCLVVVRVGAQRAGALVVGALALAADALVTRGLHYDALADTADGLGGFMEPAERLAAMDDPRLGGLGALALAVTVVVRAAVLGAAGISALGLVLALAWSRSVMGVVVLESPSAKPGGMTRWFRDASLGVRVASVSALVVFSAAIVVVEGAPGLFGVCVGTIAGGLLWLRATRALGGVTGDVVGAVGIVAETALIVGVVLGATH</sequence>
<dbReference type="OrthoDB" id="9794223at2"/>
<evidence type="ECO:0000256" key="2">
    <source>
        <dbReference type="ARBA" id="ARBA00004651"/>
    </source>
</evidence>
<evidence type="ECO:0000256" key="13">
    <source>
        <dbReference type="ARBA" id="ARBA00023136"/>
    </source>
</evidence>
<dbReference type="GO" id="GO:0051073">
    <property type="term" value="F:adenosylcobinamide-GDP ribazoletransferase activity"/>
    <property type="evidence" value="ECO:0007669"/>
    <property type="project" value="UniProtKB-UniRule"/>
</dbReference>
<evidence type="ECO:0000256" key="10">
    <source>
        <dbReference type="ARBA" id="ARBA00022692"/>
    </source>
</evidence>
<comment type="pathway">
    <text evidence="3 19">Cofactor biosynthesis; adenosylcobalamin biosynthesis; adenosylcobalamin from cob(II)yrinate a,c-diamide: step 7/7.</text>
</comment>
<proteinExistence type="inferred from homology"/>
<dbReference type="Proteomes" id="UP000000771">
    <property type="component" value="Chromosome"/>
</dbReference>
<evidence type="ECO:0000256" key="6">
    <source>
        <dbReference type="ARBA" id="ARBA00015850"/>
    </source>
</evidence>
<keyword evidence="12 19" id="KW-1133">Transmembrane helix</keyword>
<dbReference type="PANTHER" id="PTHR34148:SF1">
    <property type="entry name" value="ADENOSYLCOBINAMIDE-GDP RIBAZOLETRANSFERASE"/>
    <property type="match status" value="1"/>
</dbReference>
<dbReference type="InterPro" id="IPR003805">
    <property type="entry name" value="CobS"/>
</dbReference>
<comment type="subcellular location">
    <subcellularLocation>
        <location evidence="2 19">Cell membrane</location>
        <topology evidence="2 19">Multi-pass membrane protein</topology>
    </subcellularLocation>
</comment>
<evidence type="ECO:0000256" key="9">
    <source>
        <dbReference type="ARBA" id="ARBA00022679"/>
    </source>
</evidence>
<dbReference type="Pfam" id="PF02654">
    <property type="entry name" value="CobS"/>
    <property type="match status" value="1"/>
</dbReference>
<dbReference type="HAMAP" id="MF_00719">
    <property type="entry name" value="CobS"/>
    <property type="match status" value="1"/>
</dbReference>
<keyword evidence="8 19" id="KW-0169">Cobalamin biosynthesis</keyword>
<evidence type="ECO:0000256" key="8">
    <source>
        <dbReference type="ARBA" id="ARBA00022573"/>
    </source>
</evidence>
<comment type="catalytic activity">
    <reaction evidence="18 19">
        <text>alpha-ribazole 5'-phosphate + adenosylcob(III)inamide-GDP = adenosylcob(III)alamin 5'-phosphate + GMP + H(+)</text>
        <dbReference type="Rhea" id="RHEA:23560"/>
        <dbReference type="ChEBI" id="CHEBI:15378"/>
        <dbReference type="ChEBI" id="CHEBI:57918"/>
        <dbReference type="ChEBI" id="CHEBI:58115"/>
        <dbReference type="ChEBI" id="CHEBI:60487"/>
        <dbReference type="ChEBI" id="CHEBI:60493"/>
        <dbReference type="EC" id="2.7.8.26"/>
    </reaction>
</comment>
<accession>C7M3A4</accession>
<evidence type="ECO:0000256" key="17">
    <source>
        <dbReference type="ARBA" id="ARBA00048623"/>
    </source>
</evidence>
<keyword evidence="9 19" id="KW-0808">Transferase</keyword>
<dbReference type="EC" id="2.7.8.26" evidence="5 19"/>
<dbReference type="EMBL" id="CP001631">
    <property type="protein sequence ID" value="ACU53498.1"/>
    <property type="molecule type" value="Genomic_DNA"/>
</dbReference>
<keyword evidence="13 19" id="KW-0472">Membrane</keyword>
<dbReference type="RefSeq" id="WP_015797993.1">
    <property type="nucleotide sequence ID" value="NC_013124.1"/>
</dbReference>
<evidence type="ECO:0000256" key="4">
    <source>
        <dbReference type="ARBA" id="ARBA00010561"/>
    </source>
</evidence>
<evidence type="ECO:0000256" key="12">
    <source>
        <dbReference type="ARBA" id="ARBA00022989"/>
    </source>
</evidence>
<comment type="function">
    <text evidence="14 19">Joins adenosylcobinamide-GDP and alpha-ribazole to generate adenosylcobalamin (Ado-cobalamin). Also synthesizes adenosylcobalamin 5'-phosphate from adenosylcobinamide-GDP and alpha-ribazole 5'-phosphate.</text>
</comment>
<reference evidence="20 21" key="1">
    <citation type="journal article" date="2009" name="Stand. Genomic Sci.">
        <title>Complete genome sequence of Acidimicrobium ferrooxidans type strain (ICP).</title>
        <authorList>
            <person name="Clum A."/>
            <person name="Nolan M."/>
            <person name="Lang E."/>
            <person name="Glavina Del Rio T."/>
            <person name="Tice H."/>
            <person name="Copeland A."/>
            <person name="Cheng J.F."/>
            <person name="Lucas S."/>
            <person name="Chen F."/>
            <person name="Bruce D."/>
            <person name="Goodwin L."/>
            <person name="Pitluck S."/>
            <person name="Ivanova N."/>
            <person name="Mavrommatis K."/>
            <person name="Mikhailova N."/>
            <person name="Pati A."/>
            <person name="Chen A."/>
            <person name="Palaniappan K."/>
            <person name="Goker M."/>
            <person name="Spring S."/>
            <person name="Land M."/>
            <person name="Hauser L."/>
            <person name="Chang Y.J."/>
            <person name="Jeffries C.C."/>
            <person name="Chain P."/>
            <person name="Bristow J."/>
            <person name="Eisen J.A."/>
            <person name="Markowitz V."/>
            <person name="Hugenholtz P."/>
            <person name="Kyrpides N.C."/>
            <person name="Klenk H.P."/>
            <person name="Lapidus A."/>
        </authorList>
    </citation>
    <scope>NUCLEOTIDE SEQUENCE [LARGE SCALE GENOMIC DNA]</scope>
    <source>
        <strain evidence="21">DSM 10331 / JCM 15462 / NBRC 103882 / ICP</strain>
    </source>
</reference>
<evidence type="ECO:0000256" key="19">
    <source>
        <dbReference type="HAMAP-Rule" id="MF_00719"/>
    </source>
</evidence>
<evidence type="ECO:0000313" key="21">
    <source>
        <dbReference type="Proteomes" id="UP000000771"/>
    </source>
</evidence>
<evidence type="ECO:0000256" key="1">
    <source>
        <dbReference type="ARBA" id="ARBA00001946"/>
    </source>
</evidence>
<keyword evidence="11 19" id="KW-0460">Magnesium</keyword>
<dbReference type="HOGENOM" id="CLU_057426_0_1_11"/>
<dbReference type="KEGG" id="afo:Afer_0537"/>
<dbReference type="GO" id="GO:0008818">
    <property type="term" value="F:cobalamin 5'-phosphate synthase activity"/>
    <property type="evidence" value="ECO:0007669"/>
    <property type="project" value="UniProtKB-UniRule"/>
</dbReference>
<comment type="catalytic activity">
    <reaction evidence="17 19">
        <text>alpha-ribazole + adenosylcob(III)inamide-GDP = adenosylcob(III)alamin + GMP + H(+)</text>
        <dbReference type="Rhea" id="RHEA:16049"/>
        <dbReference type="ChEBI" id="CHEBI:10329"/>
        <dbReference type="ChEBI" id="CHEBI:15378"/>
        <dbReference type="ChEBI" id="CHEBI:18408"/>
        <dbReference type="ChEBI" id="CHEBI:58115"/>
        <dbReference type="ChEBI" id="CHEBI:60487"/>
        <dbReference type="EC" id="2.7.8.26"/>
    </reaction>
</comment>
<name>C7M3A4_ACIFD</name>
<evidence type="ECO:0000256" key="16">
    <source>
        <dbReference type="ARBA" id="ARBA00032853"/>
    </source>
</evidence>
<keyword evidence="7 19" id="KW-1003">Cell membrane</keyword>
<evidence type="ECO:0000313" key="20">
    <source>
        <dbReference type="EMBL" id="ACU53498.1"/>
    </source>
</evidence>
<dbReference type="eggNOG" id="COG0368">
    <property type="taxonomic scope" value="Bacteria"/>
</dbReference>
<feature type="transmembrane region" description="Helical" evidence="19">
    <location>
        <begin position="168"/>
        <end position="186"/>
    </location>
</feature>
<dbReference type="PANTHER" id="PTHR34148">
    <property type="entry name" value="ADENOSYLCOBINAMIDE-GDP RIBAZOLETRANSFERASE"/>
    <property type="match status" value="1"/>
</dbReference>
<comment type="similarity">
    <text evidence="4 19">Belongs to the CobS family.</text>
</comment>
<dbReference type="GO" id="GO:0009236">
    <property type="term" value="P:cobalamin biosynthetic process"/>
    <property type="evidence" value="ECO:0007669"/>
    <property type="project" value="UniProtKB-UniRule"/>
</dbReference>
<feature type="transmembrane region" description="Helical" evidence="19">
    <location>
        <begin position="221"/>
        <end position="240"/>
    </location>
</feature>
<keyword evidence="21" id="KW-1185">Reference proteome</keyword>
<feature type="transmembrane region" description="Helical" evidence="19">
    <location>
        <begin position="35"/>
        <end position="63"/>
    </location>
</feature>
<evidence type="ECO:0000256" key="5">
    <source>
        <dbReference type="ARBA" id="ARBA00013200"/>
    </source>
</evidence>
<dbReference type="STRING" id="525909.Afer_0537"/>
<comment type="cofactor">
    <cofactor evidence="1 19">
        <name>Mg(2+)</name>
        <dbReference type="ChEBI" id="CHEBI:18420"/>
    </cofactor>
</comment>
<evidence type="ECO:0000256" key="3">
    <source>
        <dbReference type="ARBA" id="ARBA00004663"/>
    </source>
</evidence>
<evidence type="ECO:0000256" key="7">
    <source>
        <dbReference type="ARBA" id="ARBA00022475"/>
    </source>
</evidence>
<gene>
    <name evidence="19" type="primary">cobS</name>
    <name evidence="20" type="ordered locus">Afer_0537</name>
</gene>
<protein>
    <recommendedName>
        <fullName evidence="6 19">Adenosylcobinamide-GDP ribazoletransferase</fullName>
        <ecNumber evidence="5 19">2.7.8.26</ecNumber>
    </recommendedName>
    <alternativeName>
        <fullName evidence="16 19">Cobalamin synthase</fullName>
    </alternativeName>
    <alternativeName>
        <fullName evidence="15 19">Cobalamin-5'-phosphate synthase</fullName>
    </alternativeName>
</protein>
<dbReference type="GO" id="GO:0005886">
    <property type="term" value="C:plasma membrane"/>
    <property type="evidence" value="ECO:0007669"/>
    <property type="project" value="UniProtKB-SubCell"/>
</dbReference>
<evidence type="ECO:0000256" key="15">
    <source>
        <dbReference type="ARBA" id="ARBA00032605"/>
    </source>
</evidence>
<evidence type="ECO:0000256" key="14">
    <source>
        <dbReference type="ARBA" id="ARBA00025228"/>
    </source>
</evidence>
<keyword evidence="10 19" id="KW-0812">Transmembrane</keyword>
<organism evidence="20 21">
    <name type="scientific">Acidimicrobium ferrooxidans (strain DSM 10331 / JCM 15462 / NBRC 103882 / ICP)</name>
    <dbReference type="NCBI Taxonomy" id="525909"/>
    <lineage>
        <taxon>Bacteria</taxon>
        <taxon>Bacillati</taxon>
        <taxon>Actinomycetota</taxon>
        <taxon>Acidimicrobiia</taxon>
        <taxon>Acidimicrobiales</taxon>
        <taxon>Acidimicrobiaceae</taxon>
        <taxon>Acidimicrobium</taxon>
    </lineage>
</organism>
<feature type="transmembrane region" description="Helical" evidence="19">
    <location>
        <begin position="192"/>
        <end position="209"/>
    </location>
</feature>